<feature type="compositionally biased region" description="Polar residues" evidence="3">
    <location>
        <begin position="144"/>
        <end position="157"/>
    </location>
</feature>
<dbReference type="AlphaFoldDB" id="B3NMY8"/>
<dbReference type="GO" id="GO:0120015">
    <property type="term" value="F:sterol transfer activity"/>
    <property type="evidence" value="ECO:0007669"/>
    <property type="project" value="TreeGrafter"/>
</dbReference>
<dbReference type="eggNOG" id="KOG1032">
    <property type="taxonomic scope" value="Eukaryota"/>
</dbReference>
<dbReference type="GO" id="GO:0032934">
    <property type="term" value="F:sterol binding"/>
    <property type="evidence" value="ECO:0007669"/>
    <property type="project" value="TreeGrafter"/>
</dbReference>
<proteinExistence type="predicted"/>
<evidence type="ECO:0000256" key="2">
    <source>
        <dbReference type="ARBA" id="ARBA00023136"/>
    </source>
</evidence>
<keyword evidence="2" id="KW-0472">Membrane</keyword>
<feature type="compositionally biased region" description="Polar residues" evidence="3">
    <location>
        <begin position="115"/>
        <end position="128"/>
    </location>
</feature>
<feature type="compositionally biased region" description="Basic residues" evidence="3">
    <location>
        <begin position="1"/>
        <end position="14"/>
    </location>
</feature>
<feature type="region of interest" description="Disordered" evidence="3">
    <location>
        <begin position="1"/>
        <end position="39"/>
    </location>
</feature>
<reference evidence="5 6" key="2">
    <citation type="journal article" date="2008" name="Bioinformatics">
        <title>Assembly reconciliation.</title>
        <authorList>
            <person name="Zimin A.V."/>
            <person name="Smith D.R."/>
            <person name="Sutton G."/>
            <person name="Yorke J.A."/>
        </authorList>
    </citation>
    <scope>NUCLEOTIDE SEQUENCE [LARGE SCALE GENOMIC DNA]</scope>
    <source>
        <strain evidence="5 6">TSC#14021-0224.01</strain>
    </source>
</reference>
<name>B3NMY8_DROER</name>
<accession>B3NMY8</accession>
<evidence type="ECO:0000313" key="5">
    <source>
        <dbReference type="EMBL" id="EDV55482.2"/>
    </source>
</evidence>
<dbReference type="PROSITE" id="PS51778">
    <property type="entry name" value="VAST"/>
    <property type="match status" value="1"/>
</dbReference>
<keyword evidence="6" id="KW-1185">Reference proteome</keyword>
<dbReference type="InterPro" id="IPR051482">
    <property type="entry name" value="Cholesterol_transport"/>
</dbReference>
<comment type="subcellular location">
    <subcellularLocation>
        <location evidence="1">Membrane</location>
    </subcellularLocation>
</comment>
<dbReference type="Pfam" id="PF16016">
    <property type="entry name" value="VASt"/>
    <property type="match status" value="1"/>
</dbReference>
<evidence type="ECO:0000313" key="6">
    <source>
        <dbReference type="Proteomes" id="UP000008711"/>
    </source>
</evidence>
<dbReference type="GO" id="GO:0005789">
    <property type="term" value="C:endoplasmic reticulum membrane"/>
    <property type="evidence" value="ECO:0007669"/>
    <property type="project" value="TreeGrafter"/>
</dbReference>
<dbReference type="PANTHER" id="PTHR23319:SF4">
    <property type="entry name" value="GRAM DOMAIN CONTAINING 1B, ISOFORM E"/>
    <property type="match status" value="1"/>
</dbReference>
<evidence type="ECO:0000256" key="3">
    <source>
        <dbReference type="SAM" id="MobiDB-lite"/>
    </source>
</evidence>
<dbReference type="GO" id="GO:0005886">
    <property type="term" value="C:plasma membrane"/>
    <property type="evidence" value="ECO:0007669"/>
    <property type="project" value="TreeGrafter"/>
</dbReference>
<feature type="domain" description="VASt" evidence="4">
    <location>
        <begin position="183"/>
        <end position="353"/>
    </location>
</feature>
<protein>
    <recommendedName>
        <fullName evidence="4">VASt domain-containing protein</fullName>
    </recommendedName>
</protein>
<organism evidence="5 6">
    <name type="scientific">Drosophila erecta</name>
    <name type="common">Fruit fly</name>
    <dbReference type="NCBI Taxonomy" id="7220"/>
    <lineage>
        <taxon>Eukaryota</taxon>
        <taxon>Metazoa</taxon>
        <taxon>Ecdysozoa</taxon>
        <taxon>Arthropoda</taxon>
        <taxon>Hexapoda</taxon>
        <taxon>Insecta</taxon>
        <taxon>Pterygota</taxon>
        <taxon>Neoptera</taxon>
        <taxon>Endopterygota</taxon>
        <taxon>Diptera</taxon>
        <taxon>Brachycera</taxon>
        <taxon>Muscomorpha</taxon>
        <taxon>Ephydroidea</taxon>
        <taxon>Drosophilidae</taxon>
        <taxon>Drosophila</taxon>
        <taxon>Sophophora</taxon>
    </lineage>
</organism>
<reference evidence="5 6" key="1">
    <citation type="journal article" date="2007" name="Nature">
        <title>Evolution of genes and genomes on the Drosophila phylogeny.</title>
        <authorList>
            <consortium name="Drosophila 12 Genomes Consortium"/>
            <person name="Clark A.G."/>
            <person name="Eisen M.B."/>
            <person name="Smith D.R."/>
            <person name="Bergman C.M."/>
            <person name="Oliver B."/>
            <person name="Markow T.A."/>
            <person name="Kaufman T.C."/>
            <person name="Kellis M."/>
            <person name="Gelbart W."/>
            <person name="Iyer V.N."/>
            <person name="Pollard D.A."/>
            <person name="Sackton T.B."/>
            <person name="Larracuente A.M."/>
            <person name="Singh N.D."/>
            <person name="Abad J.P."/>
            <person name="Abt D.N."/>
            <person name="Adryan B."/>
            <person name="Aguade M."/>
            <person name="Akashi H."/>
            <person name="Anderson W.W."/>
            <person name="Aquadro C.F."/>
            <person name="Ardell D.H."/>
            <person name="Arguello R."/>
            <person name="Artieri C.G."/>
            <person name="Barbash D.A."/>
            <person name="Barker D."/>
            <person name="Barsanti P."/>
            <person name="Batterham P."/>
            <person name="Batzoglou S."/>
            <person name="Begun D."/>
            <person name="Bhutkar A."/>
            <person name="Blanco E."/>
            <person name="Bosak S.A."/>
            <person name="Bradley R.K."/>
            <person name="Brand A.D."/>
            <person name="Brent M.R."/>
            <person name="Brooks A.N."/>
            <person name="Brown R.H."/>
            <person name="Butlin R.K."/>
            <person name="Caggese C."/>
            <person name="Calvi B.R."/>
            <person name="Bernardo de Carvalho A."/>
            <person name="Caspi A."/>
            <person name="Castrezana S."/>
            <person name="Celniker S.E."/>
            <person name="Chang J.L."/>
            <person name="Chapple C."/>
            <person name="Chatterji S."/>
            <person name="Chinwalla A."/>
            <person name="Civetta A."/>
            <person name="Clifton S.W."/>
            <person name="Comeron J.M."/>
            <person name="Costello J.C."/>
            <person name="Coyne J.A."/>
            <person name="Daub J."/>
            <person name="David R.G."/>
            <person name="Delcher A.L."/>
            <person name="Delehaunty K."/>
            <person name="Do C.B."/>
            <person name="Ebling H."/>
            <person name="Edwards K."/>
            <person name="Eickbush T."/>
            <person name="Evans J.D."/>
            <person name="Filipski A."/>
            <person name="Findeiss S."/>
            <person name="Freyhult E."/>
            <person name="Fulton L."/>
            <person name="Fulton R."/>
            <person name="Garcia A.C."/>
            <person name="Gardiner A."/>
            <person name="Garfield D.A."/>
            <person name="Garvin B.E."/>
            <person name="Gibson G."/>
            <person name="Gilbert D."/>
            <person name="Gnerre S."/>
            <person name="Godfrey J."/>
            <person name="Good R."/>
            <person name="Gotea V."/>
            <person name="Gravely B."/>
            <person name="Greenberg A.J."/>
            <person name="Griffiths-Jones S."/>
            <person name="Gross S."/>
            <person name="Guigo R."/>
            <person name="Gustafson E.A."/>
            <person name="Haerty W."/>
            <person name="Hahn M.W."/>
            <person name="Halligan D.L."/>
            <person name="Halpern A.L."/>
            <person name="Halter G.M."/>
            <person name="Han M.V."/>
            <person name="Heger A."/>
            <person name="Hillier L."/>
            <person name="Hinrichs A.S."/>
            <person name="Holmes I."/>
            <person name="Hoskins R.A."/>
            <person name="Hubisz M.J."/>
            <person name="Hultmark D."/>
            <person name="Huntley M.A."/>
            <person name="Jaffe D.B."/>
            <person name="Jagadeeshan S."/>
            <person name="Jeck W.R."/>
            <person name="Johnson J."/>
            <person name="Jones C.D."/>
            <person name="Jordan W.C."/>
            <person name="Karpen G.H."/>
            <person name="Kataoka E."/>
            <person name="Keightley P.D."/>
            <person name="Kheradpour P."/>
            <person name="Kirkness E.F."/>
            <person name="Koerich L.B."/>
            <person name="Kristiansen K."/>
            <person name="Kudrna D."/>
            <person name="Kulathinal R.J."/>
            <person name="Kumar S."/>
            <person name="Kwok R."/>
            <person name="Lander E."/>
            <person name="Langley C.H."/>
            <person name="Lapoint R."/>
            <person name="Lazzaro B.P."/>
            <person name="Lee S.J."/>
            <person name="Levesque L."/>
            <person name="Li R."/>
            <person name="Lin C.F."/>
            <person name="Lin M.F."/>
            <person name="Lindblad-Toh K."/>
            <person name="Llopart A."/>
            <person name="Long M."/>
            <person name="Low L."/>
            <person name="Lozovsky E."/>
            <person name="Lu J."/>
            <person name="Luo M."/>
            <person name="Machado C.A."/>
            <person name="Makalowski W."/>
            <person name="Marzo M."/>
            <person name="Matsuda M."/>
            <person name="Matzkin L."/>
            <person name="McAllister B."/>
            <person name="McBride C.S."/>
            <person name="McKernan B."/>
            <person name="McKernan K."/>
            <person name="Mendez-Lago M."/>
            <person name="Minx P."/>
            <person name="Mollenhauer M.U."/>
            <person name="Montooth K."/>
            <person name="Mount S.M."/>
            <person name="Mu X."/>
            <person name="Myers E."/>
            <person name="Negre B."/>
            <person name="Newfeld S."/>
            <person name="Nielsen R."/>
            <person name="Noor M.A."/>
            <person name="O'Grady P."/>
            <person name="Pachter L."/>
            <person name="Papaceit M."/>
            <person name="Parisi M.J."/>
            <person name="Parisi M."/>
            <person name="Parts L."/>
            <person name="Pedersen J.S."/>
            <person name="Pesole G."/>
            <person name="Phillippy A.M."/>
            <person name="Ponting C.P."/>
            <person name="Pop M."/>
            <person name="Porcelli D."/>
            <person name="Powell J.R."/>
            <person name="Prohaska S."/>
            <person name="Pruitt K."/>
            <person name="Puig M."/>
            <person name="Quesneville H."/>
            <person name="Ram K.R."/>
            <person name="Rand D."/>
            <person name="Rasmussen M.D."/>
            <person name="Reed L.K."/>
            <person name="Reenan R."/>
            <person name="Reily A."/>
            <person name="Remington K.A."/>
            <person name="Rieger T.T."/>
            <person name="Ritchie M.G."/>
            <person name="Robin C."/>
            <person name="Rogers Y.H."/>
            <person name="Rohde C."/>
            <person name="Rozas J."/>
            <person name="Rubenfield M.J."/>
            <person name="Ruiz A."/>
            <person name="Russo S."/>
            <person name="Salzberg S.L."/>
            <person name="Sanchez-Gracia A."/>
            <person name="Saranga D.J."/>
            <person name="Sato H."/>
            <person name="Schaeffer S.W."/>
            <person name="Schatz M.C."/>
            <person name="Schlenke T."/>
            <person name="Schwartz R."/>
            <person name="Segarra C."/>
            <person name="Singh R.S."/>
            <person name="Sirot L."/>
            <person name="Sirota M."/>
            <person name="Sisneros N.B."/>
            <person name="Smith C.D."/>
            <person name="Smith T.F."/>
            <person name="Spieth J."/>
            <person name="Stage D.E."/>
            <person name="Stark A."/>
            <person name="Stephan W."/>
            <person name="Strausberg R.L."/>
            <person name="Strempel S."/>
            <person name="Sturgill D."/>
            <person name="Sutton G."/>
            <person name="Sutton G.G."/>
            <person name="Tao W."/>
            <person name="Teichmann S."/>
            <person name="Tobari Y.N."/>
            <person name="Tomimura Y."/>
            <person name="Tsolas J.M."/>
            <person name="Valente V.L."/>
            <person name="Venter E."/>
            <person name="Venter J.C."/>
            <person name="Vicario S."/>
            <person name="Vieira F.G."/>
            <person name="Vilella A.J."/>
            <person name="Villasante A."/>
            <person name="Walenz B."/>
            <person name="Wang J."/>
            <person name="Wasserman M."/>
            <person name="Watts T."/>
            <person name="Wilson D."/>
            <person name="Wilson R.K."/>
            <person name="Wing R.A."/>
            <person name="Wolfner M.F."/>
            <person name="Wong A."/>
            <person name="Wong G.K."/>
            <person name="Wu C.I."/>
            <person name="Wu G."/>
            <person name="Yamamoto D."/>
            <person name="Yang H.P."/>
            <person name="Yang S.P."/>
            <person name="Yorke J.A."/>
            <person name="Yoshida K."/>
            <person name="Zdobnov E."/>
            <person name="Zhang P."/>
            <person name="Zhang Y."/>
            <person name="Zimin A.V."/>
            <person name="Baldwin J."/>
            <person name="Abdouelleil A."/>
            <person name="Abdulkadir J."/>
            <person name="Abebe A."/>
            <person name="Abera B."/>
            <person name="Abreu J."/>
            <person name="Acer S.C."/>
            <person name="Aftuck L."/>
            <person name="Alexander A."/>
            <person name="An P."/>
            <person name="Anderson E."/>
            <person name="Anderson S."/>
            <person name="Arachi H."/>
            <person name="Azer M."/>
            <person name="Bachantsang P."/>
            <person name="Barry A."/>
            <person name="Bayul T."/>
            <person name="Berlin A."/>
            <person name="Bessette D."/>
            <person name="Bloom T."/>
            <person name="Blye J."/>
            <person name="Boguslavskiy L."/>
            <person name="Bonnet C."/>
            <person name="Boukhgalter B."/>
            <person name="Bourzgui I."/>
            <person name="Brown A."/>
            <person name="Cahill P."/>
            <person name="Channer S."/>
            <person name="Cheshatsang Y."/>
            <person name="Chuda L."/>
            <person name="Citroen M."/>
            <person name="Collymore A."/>
            <person name="Cooke P."/>
            <person name="Costello M."/>
            <person name="D'Aco K."/>
            <person name="Daza R."/>
            <person name="De Haan G."/>
            <person name="DeGray S."/>
            <person name="DeMaso C."/>
            <person name="Dhargay N."/>
            <person name="Dooley K."/>
            <person name="Dooley E."/>
            <person name="Doricent M."/>
            <person name="Dorje P."/>
            <person name="Dorjee K."/>
            <person name="Dupes A."/>
            <person name="Elong R."/>
            <person name="Falk J."/>
            <person name="Farina A."/>
            <person name="Faro S."/>
            <person name="Ferguson D."/>
            <person name="Fisher S."/>
            <person name="Foley C.D."/>
            <person name="Franke A."/>
            <person name="Friedrich D."/>
            <person name="Gadbois L."/>
            <person name="Gearin G."/>
            <person name="Gearin C.R."/>
            <person name="Giannoukos G."/>
            <person name="Goode T."/>
            <person name="Graham J."/>
            <person name="Grandbois E."/>
            <person name="Grewal S."/>
            <person name="Gyaltsen K."/>
            <person name="Hafez N."/>
            <person name="Hagos B."/>
            <person name="Hall J."/>
            <person name="Henson C."/>
            <person name="Hollinger A."/>
            <person name="Honan T."/>
            <person name="Huard M.D."/>
            <person name="Hughes L."/>
            <person name="Hurhula B."/>
            <person name="Husby M.E."/>
            <person name="Kamat A."/>
            <person name="Kanga B."/>
            <person name="Kashin S."/>
            <person name="Khazanovich D."/>
            <person name="Kisner P."/>
            <person name="Lance K."/>
            <person name="Lara M."/>
            <person name="Lee W."/>
            <person name="Lennon N."/>
            <person name="Letendre F."/>
            <person name="LeVine R."/>
            <person name="Lipovsky A."/>
            <person name="Liu X."/>
            <person name="Liu J."/>
            <person name="Liu S."/>
            <person name="Lokyitsang T."/>
            <person name="Lokyitsang Y."/>
            <person name="Lubonja R."/>
            <person name="Lui A."/>
            <person name="MacDonald P."/>
            <person name="Magnisalis V."/>
            <person name="Maru K."/>
            <person name="Matthews C."/>
            <person name="McCusker W."/>
            <person name="McDonough S."/>
            <person name="Mehta T."/>
            <person name="Meldrim J."/>
            <person name="Meneus L."/>
            <person name="Mihai O."/>
            <person name="Mihalev A."/>
            <person name="Mihova T."/>
            <person name="Mittelman R."/>
            <person name="Mlenga V."/>
            <person name="Montmayeur A."/>
            <person name="Mulrain L."/>
            <person name="Navidi A."/>
            <person name="Naylor J."/>
            <person name="Negash T."/>
            <person name="Nguyen T."/>
            <person name="Nguyen N."/>
            <person name="Nicol R."/>
            <person name="Norbu C."/>
            <person name="Norbu N."/>
            <person name="Novod N."/>
            <person name="O'Neill B."/>
            <person name="Osman S."/>
            <person name="Markiewicz E."/>
            <person name="Oyono O.L."/>
            <person name="Patti C."/>
            <person name="Phunkhang P."/>
            <person name="Pierre F."/>
            <person name="Priest M."/>
            <person name="Raghuraman S."/>
            <person name="Rege F."/>
            <person name="Reyes R."/>
            <person name="Rise C."/>
            <person name="Rogov P."/>
            <person name="Ross K."/>
            <person name="Ryan E."/>
            <person name="Settipalli S."/>
            <person name="Shea T."/>
            <person name="Sherpa N."/>
            <person name="Shi L."/>
            <person name="Shih D."/>
            <person name="Sparrow T."/>
            <person name="Spaulding J."/>
            <person name="Stalker J."/>
            <person name="Stange-Thomann N."/>
            <person name="Stavropoulos S."/>
            <person name="Stone C."/>
            <person name="Strader C."/>
            <person name="Tesfaye S."/>
            <person name="Thomson T."/>
            <person name="Thoulutsang Y."/>
            <person name="Thoulutsang D."/>
            <person name="Topham K."/>
            <person name="Topping I."/>
            <person name="Tsamla T."/>
            <person name="Vassiliev H."/>
            <person name="Vo A."/>
            <person name="Wangchuk T."/>
            <person name="Wangdi T."/>
            <person name="Weiand M."/>
            <person name="Wilkinson J."/>
            <person name="Wilson A."/>
            <person name="Yadav S."/>
            <person name="Young G."/>
            <person name="Yu Q."/>
            <person name="Zembek L."/>
            <person name="Zhong D."/>
            <person name="Zimmer A."/>
            <person name="Zwirko Z."/>
            <person name="Jaffe D.B."/>
            <person name="Alvarez P."/>
            <person name="Brockman W."/>
            <person name="Butler J."/>
            <person name="Chin C."/>
            <person name="Gnerre S."/>
            <person name="Grabherr M."/>
            <person name="Kleber M."/>
            <person name="Mauceli E."/>
            <person name="MacCallum I."/>
        </authorList>
    </citation>
    <scope>NUCLEOTIDE SEQUENCE [LARGE SCALE GENOMIC DNA]</scope>
    <source>
        <strain evidence="5 6">TSC#14021-0224.01</strain>
    </source>
</reference>
<evidence type="ECO:0000259" key="4">
    <source>
        <dbReference type="PROSITE" id="PS51778"/>
    </source>
</evidence>
<sequence length="353" mass="39845">MKSIKARLNNRFRKHLEMDKPSSSNSNRMSRSTSNCRNPPILRSQLTAVEFQDAATATSTRQRLFWGNRRASTAVRDDKSKPDSNAAGKKKPPASTRQSNFTQTDRSRTHRKLSVRSTRCNSMATTALVSRENMPETPGKRGKQANSNRNTLTTSPSKPFKLKTAVGNRRPDDMTARCSALHEGRKLLQERLMVRVDALFNMLFSASPFLQNFHDKRKSTDLRMGAWARNAGGQNQRTVSMTVALQANVGPKIAKVTETQTMRECSEPGQLYSIDVRSVNAEIPYADTFVVLMHFCLKATVEEQTDVLIFAQIQFLKSVWAVVRTFIEKNTYAGLEEFCQALYSALLIEIRKK</sequence>
<dbReference type="Proteomes" id="UP000008711">
    <property type="component" value="Unassembled WGS sequence"/>
</dbReference>
<dbReference type="GO" id="GO:0032366">
    <property type="term" value="P:intracellular sterol transport"/>
    <property type="evidence" value="ECO:0007669"/>
    <property type="project" value="TreeGrafter"/>
</dbReference>
<dbReference type="HOGENOM" id="CLU_072418_0_0_1"/>
<dbReference type="InterPro" id="IPR031968">
    <property type="entry name" value="VASt"/>
</dbReference>
<evidence type="ECO:0000256" key="1">
    <source>
        <dbReference type="ARBA" id="ARBA00004370"/>
    </source>
</evidence>
<dbReference type="EMBL" id="CH954179">
    <property type="protein sequence ID" value="EDV55482.2"/>
    <property type="molecule type" value="Genomic_DNA"/>
</dbReference>
<dbReference type="OrthoDB" id="2162691at2759"/>
<feature type="compositionally biased region" description="Polar residues" evidence="3">
    <location>
        <begin position="95"/>
        <end position="104"/>
    </location>
</feature>
<dbReference type="PANTHER" id="PTHR23319">
    <property type="entry name" value="GRAM DOMAIN CONTAINING 1B, ISOFORM E"/>
    <property type="match status" value="1"/>
</dbReference>
<gene>
    <name evidence="5" type="primary">Dere\GG20760</name>
    <name evidence="5" type="synonym">dere_GLEANR_5530</name>
    <name evidence="5" type="synonym">GG20760</name>
    <name evidence="5" type="ORF">Dere_GG20760</name>
</gene>
<dbReference type="GO" id="GO:0140268">
    <property type="term" value="C:endoplasmic reticulum-plasma membrane contact site"/>
    <property type="evidence" value="ECO:0007669"/>
    <property type="project" value="TreeGrafter"/>
</dbReference>
<feature type="region of interest" description="Disordered" evidence="3">
    <location>
        <begin position="68"/>
        <end position="165"/>
    </location>
</feature>
<feature type="compositionally biased region" description="Low complexity" evidence="3">
    <location>
        <begin position="22"/>
        <end position="38"/>
    </location>
</feature>